<evidence type="ECO:0000259" key="11">
    <source>
        <dbReference type="PROSITE" id="PS50893"/>
    </source>
</evidence>
<evidence type="ECO:0000256" key="5">
    <source>
        <dbReference type="ARBA" id="ARBA00022692"/>
    </source>
</evidence>
<evidence type="ECO:0000256" key="6">
    <source>
        <dbReference type="ARBA" id="ARBA00022741"/>
    </source>
</evidence>
<dbReference type="PANTHER" id="PTHR24221:SF248">
    <property type="entry name" value="ABC TRANSPORTER TRANSMEMBRANE REGION"/>
    <property type="match status" value="1"/>
</dbReference>
<evidence type="ECO:0000256" key="2">
    <source>
        <dbReference type="ARBA" id="ARBA00005417"/>
    </source>
</evidence>
<evidence type="ECO:0000256" key="9">
    <source>
        <dbReference type="ARBA" id="ARBA00023136"/>
    </source>
</evidence>
<keyword evidence="4" id="KW-1003">Cell membrane</keyword>
<protein>
    <submittedName>
        <fullName evidence="13">Type I secretion system permease/ATPase</fullName>
    </submittedName>
</protein>
<dbReference type="PROSITE" id="PS00211">
    <property type="entry name" value="ABC_TRANSPORTER_1"/>
    <property type="match status" value="1"/>
</dbReference>
<dbReference type="KEGG" id="ptaw:DW352_20360"/>
<evidence type="ECO:0000313" key="14">
    <source>
        <dbReference type="Proteomes" id="UP000254889"/>
    </source>
</evidence>
<keyword evidence="5 10" id="KW-0812">Transmembrane</keyword>
<dbReference type="RefSeq" id="WP_115693049.1">
    <property type="nucleotide sequence ID" value="NZ_CP031417.1"/>
</dbReference>
<dbReference type="InterPro" id="IPR011527">
    <property type="entry name" value="ABC1_TM_dom"/>
</dbReference>
<proteinExistence type="inferred from homology"/>
<dbReference type="SUPFAM" id="SSF52540">
    <property type="entry name" value="P-loop containing nucleoside triphosphate hydrolases"/>
    <property type="match status" value="1"/>
</dbReference>
<dbReference type="NCBIfam" id="TIGR01842">
    <property type="entry name" value="type_I_sec_PrtD"/>
    <property type="match status" value="1"/>
</dbReference>
<keyword evidence="14" id="KW-1185">Reference proteome</keyword>
<dbReference type="SMART" id="SM00382">
    <property type="entry name" value="AAA"/>
    <property type="match status" value="1"/>
</dbReference>
<keyword evidence="9 10" id="KW-0472">Membrane</keyword>
<dbReference type="OrthoDB" id="9808328at2"/>
<feature type="domain" description="ABC transmembrane type-1" evidence="12">
    <location>
        <begin position="30"/>
        <end position="308"/>
    </location>
</feature>
<dbReference type="EMBL" id="CP031417">
    <property type="protein sequence ID" value="AXK82670.1"/>
    <property type="molecule type" value="Genomic_DNA"/>
</dbReference>
<keyword evidence="8 10" id="KW-1133">Transmembrane helix</keyword>
<dbReference type="Proteomes" id="UP000254889">
    <property type="component" value="Chromosome"/>
</dbReference>
<feature type="domain" description="ABC transporter" evidence="11">
    <location>
        <begin position="336"/>
        <end position="575"/>
    </location>
</feature>
<gene>
    <name evidence="13" type="ORF">DW352_20360</name>
</gene>
<evidence type="ECO:0000256" key="8">
    <source>
        <dbReference type="ARBA" id="ARBA00022989"/>
    </source>
</evidence>
<feature type="transmembrane region" description="Helical" evidence="10">
    <location>
        <begin position="63"/>
        <end position="83"/>
    </location>
</feature>
<feature type="transmembrane region" description="Helical" evidence="10">
    <location>
        <begin position="27"/>
        <end position="51"/>
    </location>
</feature>
<dbReference type="GO" id="GO:0030253">
    <property type="term" value="P:protein secretion by the type I secretion system"/>
    <property type="evidence" value="ECO:0007669"/>
    <property type="project" value="InterPro"/>
</dbReference>
<dbReference type="GO" id="GO:0140359">
    <property type="term" value="F:ABC-type transporter activity"/>
    <property type="evidence" value="ECO:0007669"/>
    <property type="project" value="InterPro"/>
</dbReference>
<dbReference type="SUPFAM" id="SSF90123">
    <property type="entry name" value="ABC transporter transmembrane region"/>
    <property type="match status" value="1"/>
</dbReference>
<evidence type="ECO:0000256" key="3">
    <source>
        <dbReference type="ARBA" id="ARBA00022448"/>
    </source>
</evidence>
<dbReference type="PROSITE" id="PS50893">
    <property type="entry name" value="ABC_TRANSPORTER_2"/>
    <property type="match status" value="1"/>
</dbReference>
<dbReference type="GO" id="GO:0005524">
    <property type="term" value="F:ATP binding"/>
    <property type="evidence" value="ECO:0007669"/>
    <property type="project" value="UniProtKB-KW"/>
</dbReference>
<dbReference type="PROSITE" id="PS50929">
    <property type="entry name" value="ABC_TM1F"/>
    <property type="match status" value="1"/>
</dbReference>
<dbReference type="AlphaFoldDB" id="A0A346A0H3"/>
<name>A0A346A0H3_9HYPH</name>
<dbReference type="InterPro" id="IPR017871">
    <property type="entry name" value="ABC_transporter-like_CS"/>
</dbReference>
<reference evidence="13 14" key="1">
    <citation type="submission" date="2018-07" db="EMBL/GenBank/DDBJ databases">
        <authorList>
            <person name="Quirk P.G."/>
            <person name="Krulwich T.A."/>
        </authorList>
    </citation>
    <scope>NUCLEOTIDE SEQUENCE [LARGE SCALE GENOMIC DNA]</scope>
    <source>
        <strain evidence="13 14">CC-BB4</strain>
    </source>
</reference>
<dbReference type="InterPro" id="IPR027417">
    <property type="entry name" value="P-loop_NTPase"/>
</dbReference>
<keyword evidence="6" id="KW-0547">Nucleotide-binding</keyword>
<comment type="similarity">
    <text evidence="2">Belongs to the ABC transporter superfamily.</text>
</comment>
<accession>A0A346A0H3</accession>
<organism evidence="13 14">
    <name type="scientific">Pseudolabrys taiwanensis</name>
    <dbReference type="NCBI Taxonomy" id="331696"/>
    <lineage>
        <taxon>Bacteria</taxon>
        <taxon>Pseudomonadati</taxon>
        <taxon>Pseudomonadota</taxon>
        <taxon>Alphaproteobacteria</taxon>
        <taxon>Hyphomicrobiales</taxon>
        <taxon>Xanthobacteraceae</taxon>
        <taxon>Pseudolabrys</taxon>
    </lineage>
</organism>
<dbReference type="PANTHER" id="PTHR24221">
    <property type="entry name" value="ATP-BINDING CASSETTE SUB-FAMILY B"/>
    <property type="match status" value="1"/>
</dbReference>
<dbReference type="InterPro" id="IPR039421">
    <property type="entry name" value="Type_1_exporter"/>
</dbReference>
<dbReference type="Gene3D" id="1.20.1560.10">
    <property type="entry name" value="ABC transporter type 1, transmembrane domain"/>
    <property type="match status" value="1"/>
</dbReference>
<evidence type="ECO:0000256" key="1">
    <source>
        <dbReference type="ARBA" id="ARBA00004651"/>
    </source>
</evidence>
<dbReference type="Pfam" id="PF00664">
    <property type="entry name" value="ABC_membrane"/>
    <property type="match status" value="1"/>
</dbReference>
<dbReference type="Pfam" id="PF00005">
    <property type="entry name" value="ABC_tran"/>
    <property type="match status" value="1"/>
</dbReference>
<keyword evidence="7" id="KW-0067">ATP-binding</keyword>
<dbReference type="GO" id="GO:0030256">
    <property type="term" value="C:type I protein secretion system complex"/>
    <property type="evidence" value="ECO:0007669"/>
    <property type="project" value="InterPro"/>
</dbReference>
<dbReference type="InterPro" id="IPR003439">
    <property type="entry name" value="ABC_transporter-like_ATP-bd"/>
</dbReference>
<keyword evidence="3" id="KW-0813">Transport</keyword>
<feature type="transmembrane region" description="Helical" evidence="10">
    <location>
        <begin position="161"/>
        <end position="182"/>
    </location>
</feature>
<evidence type="ECO:0000259" key="12">
    <source>
        <dbReference type="PROSITE" id="PS50929"/>
    </source>
</evidence>
<dbReference type="InterPro" id="IPR036640">
    <property type="entry name" value="ABC1_TM_sf"/>
</dbReference>
<dbReference type="GO" id="GO:0034040">
    <property type="term" value="F:ATPase-coupled lipid transmembrane transporter activity"/>
    <property type="evidence" value="ECO:0007669"/>
    <property type="project" value="TreeGrafter"/>
</dbReference>
<evidence type="ECO:0000256" key="7">
    <source>
        <dbReference type="ARBA" id="ARBA00022840"/>
    </source>
</evidence>
<evidence type="ECO:0000256" key="10">
    <source>
        <dbReference type="SAM" id="Phobius"/>
    </source>
</evidence>
<dbReference type="GO" id="GO:0016887">
    <property type="term" value="F:ATP hydrolysis activity"/>
    <property type="evidence" value="ECO:0007669"/>
    <property type="project" value="InterPro"/>
</dbReference>
<comment type="subcellular location">
    <subcellularLocation>
        <location evidence="1">Cell membrane</location>
        <topology evidence="1">Multi-pass membrane protein</topology>
    </subcellularLocation>
</comment>
<dbReference type="FunFam" id="3.40.50.300:FF:001444">
    <property type="entry name" value="ABC transporter ATP-binding protein"/>
    <property type="match status" value="1"/>
</dbReference>
<dbReference type="Gene3D" id="3.40.50.300">
    <property type="entry name" value="P-loop containing nucleotide triphosphate hydrolases"/>
    <property type="match status" value="1"/>
</dbReference>
<dbReference type="InterPro" id="IPR003593">
    <property type="entry name" value="AAA+_ATPase"/>
</dbReference>
<dbReference type="InterPro" id="IPR010128">
    <property type="entry name" value="ATPase_T1SS_PrtD-like"/>
</dbReference>
<sequence length="586" mass="62294">MHERTVGVGAPTRRNTRIAERLKECRGAFVAVGIFSAAINVLMLTGSLFMLQVYDRVLPSHSVPTLVTLFAVVVLLYAALGLLDMIRARMLVRIGHALDEEMSGDAFRAVVQAPLHAKVGADGLQPLRDLDQIRSFLSSAGPSAILDLPWMPFYLLLCFAFHWWIGVTATAGALILIATALLTELLVRRATRTITADAAARLMLAQASRRNAEALTVMGMVNPVGAQWQAANQRYMHGHRCGSDIAVTLGAFSRVLRMLLQSAVLAVGALLVIRQEATAGVIIASSILTSRALAPVELVIAHWKSFVAARQSGRRLSELLSKLDAGAVPLALPAPTRTLDVELISVRPPGRATNVVQGVRFTLKAGQALGVIGPSASGKSSLARALVGAWPTVAGKVRLDGAALEQWPAEARGRHIGYLPQDVELLDGTVGDNIARFEQNSDAAAVIAAARAAGVHEMVLALPHGYETRIGEAGQALSAGQRQRIALARALYRDPFLVVLDEPNSNLDADGERALTAAIAGIRTRGGVVVVIAHRPSALMAVDRVAAMAKGEIHAFGERDDVLRQVLRPAAGSRINAASEPRLATP</sequence>
<evidence type="ECO:0000313" key="13">
    <source>
        <dbReference type="EMBL" id="AXK82670.1"/>
    </source>
</evidence>
<dbReference type="GO" id="GO:0005886">
    <property type="term" value="C:plasma membrane"/>
    <property type="evidence" value="ECO:0007669"/>
    <property type="project" value="UniProtKB-SubCell"/>
</dbReference>
<evidence type="ECO:0000256" key="4">
    <source>
        <dbReference type="ARBA" id="ARBA00022475"/>
    </source>
</evidence>